<evidence type="ECO:0000256" key="1">
    <source>
        <dbReference type="ARBA" id="ARBA00023002"/>
    </source>
</evidence>
<sequence length="409" mass="46050">MAPGLAADLEDLSPAALVTKHHADAKADQARLFAAPLAEHVRHSGPQGSIEPFTIVDDPSAWLAGDYKGKEDSYIYHFTEEDLKEIRAAIAKVEAEGLRIEGNLVHIQEAVPSREHFLLPALGPKLEKLGEEVRIGRGFQLLRGLPVEDLTRLQILIAYWGFGLHWGNVRSQNAKAHIVGHVKNIGHDVNAPLTRVYATPLAQPMHTDSADMVALLSLRLAREGGLSSWASSTSVHNELLRLGRKDLVEELSKQQWYVDRKGENPPDKKPYYQLPIFNYYKGFLSSPYTATYYKLAQRHADVPRMTEKQYEALRLYNALALSDKLRLDLMLQAGDIQLLSNHTQIHTRSAFVDHPELENRRHLMRLWVSPPEERPLPEQYVELWGSTTPGHRGGIYIGQARMTVPLEAE</sequence>
<gene>
    <name evidence="4" type="primary">g5307</name>
    <name evidence="4" type="ORF">VP750_LOCUS4539</name>
</gene>
<dbReference type="InterPro" id="IPR003819">
    <property type="entry name" value="TauD/TfdA-like"/>
</dbReference>
<feature type="domain" description="TauD/TfdA-like" evidence="3">
    <location>
        <begin position="116"/>
        <end position="367"/>
    </location>
</feature>
<comment type="caution">
    <text evidence="4">The sequence shown here is derived from an EMBL/GenBank/DDBJ whole genome shotgun (WGS) entry which is preliminary data.</text>
</comment>
<evidence type="ECO:0000259" key="3">
    <source>
        <dbReference type="Pfam" id="PF02668"/>
    </source>
</evidence>
<dbReference type="PANTHER" id="PTHR10696">
    <property type="entry name" value="GAMMA-BUTYROBETAINE HYDROXYLASE-RELATED"/>
    <property type="match status" value="1"/>
</dbReference>
<protein>
    <submittedName>
        <fullName evidence="4">G5307 protein</fullName>
    </submittedName>
</protein>
<dbReference type="SUPFAM" id="SSF51197">
    <property type="entry name" value="Clavaminate synthase-like"/>
    <property type="match status" value="1"/>
</dbReference>
<dbReference type="EMBL" id="CAXHTA020000007">
    <property type="protein sequence ID" value="CAL5222880.1"/>
    <property type="molecule type" value="Genomic_DNA"/>
</dbReference>
<reference evidence="4 5" key="1">
    <citation type="submission" date="2024-06" db="EMBL/GenBank/DDBJ databases">
        <authorList>
            <person name="Kraege A."/>
            <person name="Thomma B."/>
        </authorList>
    </citation>
    <scope>NUCLEOTIDE SEQUENCE [LARGE SCALE GENOMIC DNA]</scope>
</reference>
<evidence type="ECO:0000256" key="2">
    <source>
        <dbReference type="ARBA" id="ARBA00023194"/>
    </source>
</evidence>
<dbReference type="InterPro" id="IPR042098">
    <property type="entry name" value="TauD-like_sf"/>
</dbReference>
<dbReference type="Gene3D" id="3.60.130.10">
    <property type="entry name" value="Clavaminate synthase-like"/>
    <property type="match status" value="1"/>
</dbReference>
<dbReference type="Pfam" id="PF02668">
    <property type="entry name" value="TauD"/>
    <property type="match status" value="1"/>
</dbReference>
<keyword evidence="1" id="KW-0560">Oxidoreductase</keyword>
<evidence type="ECO:0000313" key="4">
    <source>
        <dbReference type="EMBL" id="CAL5222880.1"/>
    </source>
</evidence>
<organism evidence="4 5">
    <name type="scientific">Coccomyxa viridis</name>
    <dbReference type="NCBI Taxonomy" id="1274662"/>
    <lineage>
        <taxon>Eukaryota</taxon>
        <taxon>Viridiplantae</taxon>
        <taxon>Chlorophyta</taxon>
        <taxon>core chlorophytes</taxon>
        <taxon>Trebouxiophyceae</taxon>
        <taxon>Trebouxiophyceae incertae sedis</taxon>
        <taxon>Coccomyxaceae</taxon>
        <taxon>Coccomyxa</taxon>
    </lineage>
</organism>
<dbReference type="Proteomes" id="UP001497392">
    <property type="component" value="Unassembled WGS sequence"/>
</dbReference>
<proteinExistence type="predicted"/>
<name>A0ABP1FSI1_9CHLO</name>
<dbReference type="PANTHER" id="PTHR10696:SF56">
    <property type="entry name" value="TAUD_TFDA-LIKE DOMAIN-CONTAINING PROTEIN"/>
    <property type="match status" value="1"/>
</dbReference>
<dbReference type="InterPro" id="IPR050411">
    <property type="entry name" value="AlphaKG_dependent_hydroxylases"/>
</dbReference>
<keyword evidence="2" id="KW-0045">Antibiotic biosynthesis</keyword>
<evidence type="ECO:0000313" key="5">
    <source>
        <dbReference type="Proteomes" id="UP001497392"/>
    </source>
</evidence>
<accession>A0ABP1FSI1</accession>
<keyword evidence="5" id="KW-1185">Reference proteome</keyword>